<feature type="domain" description="Ig-like" evidence="14">
    <location>
        <begin position="693"/>
        <end position="771"/>
    </location>
</feature>
<evidence type="ECO:0000259" key="13">
    <source>
        <dbReference type="PROSITE" id="PS50192"/>
    </source>
</evidence>
<dbReference type="PROSITE" id="PS50835">
    <property type="entry name" value="IG_LIKE"/>
    <property type="match status" value="2"/>
</dbReference>
<dbReference type="InterPro" id="IPR000218">
    <property type="entry name" value="Ribosomal_uL14"/>
</dbReference>
<dbReference type="HAMAP" id="MF_01367">
    <property type="entry name" value="Ribosomal_uL14"/>
    <property type="match status" value="1"/>
</dbReference>
<dbReference type="PROSITE" id="PS00049">
    <property type="entry name" value="RIBOSOMAL_L14"/>
    <property type="match status" value="1"/>
</dbReference>
<evidence type="ECO:0000256" key="2">
    <source>
        <dbReference type="ARBA" id="ARBA00008727"/>
    </source>
</evidence>
<dbReference type="InterPro" id="IPR019972">
    <property type="entry name" value="Ribosomal_uL14_CS"/>
</dbReference>
<evidence type="ECO:0000256" key="12">
    <source>
        <dbReference type="SAM" id="MobiDB-lite"/>
    </source>
</evidence>
<keyword evidence="5" id="KW-0732">Signal</keyword>
<feature type="domain" description="T-SNARE coiled-coil homology" evidence="13">
    <location>
        <begin position="843"/>
        <end position="905"/>
    </location>
</feature>
<dbReference type="InterPro" id="IPR036853">
    <property type="entry name" value="Ribosomal_uL14_sf"/>
</dbReference>
<feature type="region of interest" description="Disordered" evidence="12">
    <location>
        <begin position="918"/>
        <end position="1022"/>
    </location>
</feature>
<keyword evidence="7" id="KW-1133">Transmembrane helix</keyword>
<dbReference type="Pfam" id="PF13877">
    <property type="entry name" value="RPAP3_C"/>
    <property type="match status" value="1"/>
</dbReference>
<dbReference type="InterPro" id="IPR012849">
    <property type="entry name" value="Abl-interactor_HHR_dom"/>
</dbReference>
<name>A0AAD8ZK02_9TELE</name>
<dbReference type="SUPFAM" id="SSF48726">
    <property type="entry name" value="Immunoglobulin"/>
    <property type="match status" value="2"/>
</dbReference>
<protein>
    <recommendedName>
        <fullName evidence="17">60S ribosomal protein L23</fullName>
    </recommendedName>
</protein>
<dbReference type="PANTHER" id="PTHR32178:SF7">
    <property type="entry name" value="IG-LIKE V-TYPE DOMAIN-CONTAINING PROTEIN FAM187A"/>
    <property type="match status" value="1"/>
</dbReference>
<proteinExistence type="inferred from homology"/>
<evidence type="ECO:0000256" key="11">
    <source>
        <dbReference type="ARBA" id="ARBA00023274"/>
    </source>
</evidence>
<organism evidence="15 16">
    <name type="scientific">Electrophorus voltai</name>
    <dbReference type="NCBI Taxonomy" id="2609070"/>
    <lineage>
        <taxon>Eukaryota</taxon>
        <taxon>Metazoa</taxon>
        <taxon>Chordata</taxon>
        <taxon>Craniata</taxon>
        <taxon>Vertebrata</taxon>
        <taxon>Euteleostomi</taxon>
        <taxon>Actinopterygii</taxon>
        <taxon>Neopterygii</taxon>
        <taxon>Teleostei</taxon>
        <taxon>Ostariophysi</taxon>
        <taxon>Gymnotiformes</taxon>
        <taxon>Gymnotoidei</taxon>
        <taxon>Gymnotidae</taxon>
        <taxon>Electrophorus</taxon>
    </lineage>
</organism>
<comment type="similarity">
    <text evidence="3">Belongs to the universal ribosomal protein uL14 family.</text>
</comment>
<dbReference type="GO" id="GO:0006412">
    <property type="term" value="P:translation"/>
    <property type="evidence" value="ECO:0007669"/>
    <property type="project" value="InterPro"/>
</dbReference>
<evidence type="ECO:0000256" key="1">
    <source>
        <dbReference type="ARBA" id="ARBA00004479"/>
    </source>
</evidence>
<dbReference type="Gene3D" id="2.40.150.20">
    <property type="entry name" value="Ribosomal protein L14"/>
    <property type="match status" value="1"/>
</dbReference>
<dbReference type="InterPro" id="IPR003599">
    <property type="entry name" value="Ig_sub"/>
</dbReference>
<keyword evidence="11" id="KW-0687">Ribonucleoprotein</keyword>
<dbReference type="SMART" id="SM01374">
    <property type="entry name" value="Ribosomal_L14"/>
    <property type="match status" value="1"/>
</dbReference>
<dbReference type="SUPFAM" id="SSF50193">
    <property type="entry name" value="Ribosomal protein L14"/>
    <property type="match status" value="1"/>
</dbReference>
<keyword evidence="8" id="KW-0175">Coiled coil</keyword>
<dbReference type="PANTHER" id="PTHR32178">
    <property type="entry name" value="FAM187"/>
    <property type="match status" value="1"/>
</dbReference>
<dbReference type="GO" id="GO:1990904">
    <property type="term" value="C:ribonucleoprotein complex"/>
    <property type="evidence" value="ECO:0007669"/>
    <property type="project" value="UniProtKB-KW"/>
</dbReference>
<evidence type="ECO:0008006" key="17">
    <source>
        <dbReference type="Google" id="ProtNLM"/>
    </source>
</evidence>
<evidence type="ECO:0000313" key="16">
    <source>
        <dbReference type="Proteomes" id="UP001239994"/>
    </source>
</evidence>
<dbReference type="SMART" id="SM00409">
    <property type="entry name" value="IG"/>
    <property type="match status" value="2"/>
</dbReference>
<dbReference type="CDD" id="cd00337">
    <property type="entry name" value="Ribosomal_uL14"/>
    <property type="match status" value="1"/>
</dbReference>
<dbReference type="PROSITE" id="PS50192">
    <property type="entry name" value="T_SNARE"/>
    <property type="match status" value="1"/>
</dbReference>
<evidence type="ECO:0000256" key="10">
    <source>
        <dbReference type="ARBA" id="ARBA00023180"/>
    </source>
</evidence>
<feature type="region of interest" description="Disordered" evidence="12">
    <location>
        <begin position="1130"/>
        <end position="1172"/>
    </location>
</feature>
<dbReference type="Pfam" id="PF07686">
    <property type="entry name" value="V-set"/>
    <property type="match status" value="1"/>
</dbReference>
<comment type="subcellular location">
    <subcellularLocation>
        <location evidence="1">Membrane</location>
        <topology evidence="1">Single-pass type I membrane protein</topology>
    </subcellularLocation>
</comment>
<evidence type="ECO:0000256" key="8">
    <source>
        <dbReference type="ARBA" id="ARBA00023054"/>
    </source>
</evidence>
<comment type="caution">
    <text evidence="15">The sequence shown here is derived from an EMBL/GenBank/DDBJ whole genome shotgun (WGS) entry which is preliminary data.</text>
</comment>
<evidence type="ECO:0000256" key="5">
    <source>
        <dbReference type="ARBA" id="ARBA00022729"/>
    </source>
</evidence>
<feature type="compositionally biased region" description="Polar residues" evidence="12">
    <location>
        <begin position="992"/>
        <end position="1008"/>
    </location>
</feature>
<dbReference type="GO" id="GO:0005840">
    <property type="term" value="C:ribosome"/>
    <property type="evidence" value="ECO:0007669"/>
    <property type="project" value="UniProtKB-KW"/>
</dbReference>
<reference evidence="15" key="1">
    <citation type="submission" date="2023-03" db="EMBL/GenBank/DDBJ databases">
        <title>Electrophorus voltai genome.</title>
        <authorList>
            <person name="Bian C."/>
        </authorList>
    </citation>
    <scope>NUCLEOTIDE SEQUENCE</scope>
    <source>
        <strain evidence="15">CB-2022</strain>
        <tissue evidence="15">Muscle</tissue>
    </source>
</reference>
<feature type="compositionally biased region" description="Basic and acidic residues" evidence="12">
    <location>
        <begin position="951"/>
        <end position="962"/>
    </location>
</feature>
<dbReference type="GO" id="GO:0003735">
    <property type="term" value="F:structural constituent of ribosome"/>
    <property type="evidence" value="ECO:0007669"/>
    <property type="project" value="InterPro"/>
</dbReference>
<keyword evidence="4" id="KW-0812">Transmembrane</keyword>
<feature type="domain" description="Ig-like" evidence="14">
    <location>
        <begin position="458"/>
        <end position="550"/>
    </location>
</feature>
<dbReference type="InterPro" id="IPR013783">
    <property type="entry name" value="Ig-like_fold"/>
</dbReference>
<evidence type="ECO:0000313" key="15">
    <source>
        <dbReference type="EMBL" id="KAK1799496.1"/>
    </source>
</evidence>
<evidence type="ECO:0000259" key="14">
    <source>
        <dbReference type="PROSITE" id="PS50835"/>
    </source>
</evidence>
<dbReference type="Pfam" id="PF00238">
    <property type="entry name" value="Ribosomal_L14"/>
    <property type="match status" value="1"/>
</dbReference>
<dbReference type="InterPro" id="IPR025986">
    <property type="entry name" value="RPAP3-like_C"/>
</dbReference>
<evidence type="ECO:0000256" key="9">
    <source>
        <dbReference type="ARBA" id="ARBA00023136"/>
    </source>
</evidence>
<evidence type="ECO:0000256" key="4">
    <source>
        <dbReference type="ARBA" id="ARBA00022692"/>
    </source>
</evidence>
<keyword evidence="9" id="KW-0472">Membrane</keyword>
<keyword evidence="10" id="KW-0325">Glycoprotein</keyword>
<dbReference type="Gene3D" id="6.10.140.1620">
    <property type="match status" value="1"/>
</dbReference>
<dbReference type="Pfam" id="PF07815">
    <property type="entry name" value="Abi_HHR"/>
    <property type="match status" value="1"/>
</dbReference>
<dbReference type="InterPro" id="IPR036179">
    <property type="entry name" value="Ig-like_dom_sf"/>
</dbReference>
<dbReference type="EMBL" id="JAROKS010000012">
    <property type="protein sequence ID" value="KAK1799496.1"/>
    <property type="molecule type" value="Genomic_DNA"/>
</dbReference>
<gene>
    <name evidence="15" type="ORF">P4O66_007720</name>
</gene>
<comment type="similarity">
    <text evidence="2">Belongs to the FAM187 family.</text>
</comment>
<evidence type="ECO:0000256" key="7">
    <source>
        <dbReference type="ARBA" id="ARBA00022989"/>
    </source>
</evidence>
<keyword evidence="6" id="KW-0689">Ribosomal protein</keyword>
<dbReference type="InterPro" id="IPR031733">
    <property type="entry name" value="Dynein_attach_N"/>
</dbReference>
<dbReference type="AlphaFoldDB" id="A0AAD8ZK02"/>
<dbReference type="InterPro" id="IPR007110">
    <property type="entry name" value="Ig-like_dom"/>
</dbReference>
<dbReference type="InterPro" id="IPR039311">
    <property type="entry name" value="FAM187A/B"/>
</dbReference>
<dbReference type="Gene3D" id="2.60.40.10">
    <property type="entry name" value="Immunoglobulins"/>
    <property type="match status" value="1"/>
</dbReference>
<keyword evidence="16" id="KW-1185">Reference proteome</keyword>
<dbReference type="InterPro" id="IPR000727">
    <property type="entry name" value="T_SNARE_dom"/>
</dbReference>
<evidence type="ECO:0000256" key="6">
    <source>
        <dbReference type="ARBA" id="ARBA00022980"/>
    </source>
</evidence>
<dbReference type="InterPro" id="IPR013106">
    <property type="entry name" value="Ig_V-set"/>
</dbReference>
<evidence type="ECO:0000256" key="3">
    <source>
        <dbReference type="ARBA" id="ARBA00010745"/>
    </source>
</evidence>
<accession>A0AAD8ZK02</accession>
<feature type="region of interest" description="Disordered" evidence="12">
    <location>
        <begin position="1207"/>
        <end position="1237"/>
    </location>
</feature>
<sequence>MPKTHTVDSTLGNVSAKVLIYLLVIHPGTYGKFLHFPVLTHLMKSFMSRAGTVRTEKQERCSFLSGRGGSSGAKFRISLGLPVGAVINCADNTGAKNLYIISVKGIKGRLNRLPAAGVGDMVMATVKKGKPELRKKVHPAVVIRQRKSYRRKDGVFLYFEDNAGVIVNNKGEMKGGLLVGVWPHSGMEKSDIIDFSALEKELKNALEADKKYQRENDAKFRAIHQKVASYEEFRDIVLASHLKSLGKHDTTSAPRKQPWNSVAVGYKERMGASPDFVPPLQADFQPRTASEFSRDWRRFGGSWKEKYGLLIRLGGERLQGIFRAEVGFGLLGEFLVVLSQCLLPGDEAVAISLLEGLSETGRFALNVSLLSHAEQEACESLFHRLWDAVGQPSASHHNPRWIYSEDENKPSGLSEAGETQCPELTSEVEVAGKLKCLMAKYGLSPEDKEDIFTTRACPAFLVFESTAYVADMTIELPCRCKPEDALSVVWYYQKYLGTQNSRVLTDFAGTAVLDSSKVGKDLALRSRFTIRLFSLLIFMVQESDSGYYVCGTPSGEYFYGYEVDVQLVRHVRFNRSLVQRIGAQEASTGQTKPYRVFTSYWPWSVCDRCDVRGEQTRVGLCYVMSQYLQVRYLRQSSNVISCGSAAVPLSFGLADGSHGAEVAVQSCHAPCLLSPTTSPQKQALLDFLAYAEPNSPRQPVYYRNHPAETDLVLSCPGATAQQVVAWDKGPVPLYRSHYMEGQRKSQRVFIDSRQNLHFQPAHVQDKGTYYCWLRGRKVAEIRLAVYPHMGHMMKAQKDAEEITRILAEAPSARKALLDNYDNLSNVAKYCEDNYFKAGSDSSKALEETKAFTTQSLASVAYQISSLATNVLRLLEAQTSQLRRIESSVHLIGLTVDMHREKVARREIGVFTMTKRCSRSNKVIPPPGGKEPKPKYTRNPISYSSLDSLGHGMKDAKPQERKATMMRKQGGTLGRNSRPAEPVQCPVAPSLSRGASQTSLSDKMTTSSFGKAVSPPVVPNWPTSPDTDIVSTLLENGSPAPPLLGNGPPAPAMLDEVGPEPKLNIPPAPPPHFAPCDLLPPPPMPPAEETFEASDLGSIAPPPPAPLLETVPEENSLPLPECLPPPIIDVLQIPTPPPHFAEEHGDARRSRRSRARQPPPSSRSMSLRVRAGPSTRSLYTRSLFLPQAQSHLEIPALSPPPFMDCLDGFEDLPPLPPPVDYDTSTPAEYLEEGRGLHW</sequence>
<dbReference type="Pfam" id="PF15867">
    <property type="entry name" value="Dynein_attach_N"/>
    <property type="match status" value="1"/>
</dbReference>
<dbReference type="Proteomes" id="UP001239994">
    <property type="component" value="Unassembled WGS sequence"/>
</dbReference>
<dbReference type="GO" id="GO:0016020">
    <property type="term" value="C:membrane"/>
    <property type="evidence" value="ECO:0007669"/>
    <property type="project" value="UniProtKB-SubCell"/>
</dbReference>